<dbReference type="InterPro" id="IPR010280">
    <property type="entry name" value="U5_MeTrfase_fam"/>
</dbReference>
<dbReference type="PANTHER" id="PTHR11061">
    <property type="entry name" value="RNA M5U METHYLTRANSFERASE"/>
    <property type="match status" value="1"/>
</dbReference>
<dbReference type="Gene3D" id="3.40.50.150">
    <property type="entry name" value="Vaccinia Virus protein VP39"/>
    <property type="match status" value="1"/>
</dbReference>
<dbReference type="PANTHER" id="PTHR11061:SF49">
    <property type="entry name" value="23S RRNA (URACIL(1939)-C(5))-METHYLTRANSFERASE RLMD"/>
    <property type="match status" value="1"/>
</dbReference>
<keyword evidence="2 4" id="KW-0808">Transferase</keyword>
<dbReference type="PROSITE" id="PS51687">
    <property type="entry name" value="SAM_MT_RNA_M5U"/>
    <property type="match status" value="1"/>
</dbReference>
<evidence type="ECO:0000256" key="1">
    <source>
        <dbReference type="ARBA" id="ARBA00022603"/>
    </source>
</evidence>
<feature type="active site" evidence="5">
    <location>
        <position position="336"/>
    </location>
</feature>
<organism evidence="6">
    <name type="scientific">uncultured Alphaproteobacteria bacterium</name>
    <dbReference type="NCBI Taxonomy" id="91750"/>
    <lineage>
        <taxon>Bacteria</taxon>
        <taxon>Pseudomonadati</taxon>
        <taxon>Pseudomonadota</taxon>
        <taxon>Alphaproteobacteria</taxon>
        <taxon>environmental samples</taxon>
    </lineage>
</organism>
<dbReference type="EMBL" id="MN990731">
    <property type="protein sequence ID" value="QIM10575.1"/>
    <property type="molecule type" value="Genomic_DNA"/>
</dbReference>
<protein>
    <submittedName>
        <fullName evidence="6">RNA methyltransferase</fullName>
    </submittedName>
</protein>
<name>A0A6G8F2N4_9PROT</name>
<accession>A0A6G8F2N4</accession>
<dbReference type="GO" id="GO:0070041">
    <property type="term" value="F:rRNA (uridine-C5-)-methyltransferase activity"/>
    <property type="evidence" value="ECO:0007669"/>
    <property type="project" value="TreeGrafter"/>
</dbReference>
<dbReference type="InterPro" id="IPR029063">
    <property type="entry name" value="SAM-dependent_MTases_sf"/>
</dbReference>
<dbReference type="InterPro" id="IPR030390">
    <property type="entry name" value="MeTrfase_TrmA_AS"/>
</dbReference>
<feature type="binding site" evidence="4">
    <location>
        <position position="209"/>
    </location>
    <ligand>
        <name>S-adenosyl-L-methionine</name>
        <dbReference type="ChEBI" id="CHEBI:59789"/>
    </ligand>
</feature>
<feature type="active site" description="Nucleophile" evidence="4">
    <location>
        <position position="336"/>
    </location>
</feature>
<dbReference type="SUPFAM" id="SSF53335">
    <property type="entry name" value="S-adenosyl-L-methionine-dependent methyltransferases"/>
    <property type="match status" value="1"/>
</dbReference>
<evidence type="ECO:0000313" key="6">
    <source>
        <dbReference type="EMBL" id="QIM10575.1"/>
    </source>
</evidence>
<dbReference type="CDD" id="cd02440">
    <property type="entry name" value="AdoMet_MTases"/>
    <property type="match status" value="1"/>
</dbReference>
<dbReference type="PROSITE" id="PS01230">
    <property type="entry name" value="TRMA_1"/>
    <property type="match status" value="1"/>
</dbReference>
<keyword evidence="3 4" id="KW-0949">S-adenosyl-L-methionine</keyword>
<dbReference type="Pfam" id="PF05958">
    <property type="entry name" value="tRNA_U5-meth_tr"/>
    <property type="match status" value="1"/>
</dbReference>
<feature type="binding site" evidence="4">
    <location>
        <position position="306"/>
    </location>
    <ligand>
        <name>S-adenosyl-L-methionine</name>
        <dbReference type="ChEBI" id="CHEBI:59789"/>
    </ligand>
</feature>
<dbReference type="AlphaFoldDB" id="A0A6G8F2N4"/>
<evidence type="ECO:0000256" key="3">
    <source>
        <dbReference type="ARBA" id="ARBA00022691"/>
    </source>
</evidence>
<feature type="binding site" evidence="4">
    <location>
        <position position="259"/>
    </location>
    <ligand>
        <name>S-adenosyl-L-methionine</name>
        <dbReference type="ChEBI" id="CHEBI:59789"/>
    </ligand>
</feature>
<evidence type="ECO:0000256" key="2">
    <source>
        <dbReference type="ARBA" id="ARBA00022679"/>
    </source>
</evidence>
<gene>
    <name evidence="6" type="ORF">PlAlph_4670</name>
</gene>
<proteinExistence type="inferred from homology"/>
<keyword evidence="1 4" id="KW-0489">Methyltransferase</keyword>
<dbReference type="Gene3D" id="2.40.50.1070">
    <property type="match status" value="1"/>
</dbReference>
<reference evidence="6" key="1">
    <citation type="journal article" date="2020" name="J. ISSAAS">
        <title>Lactobacilli and other gastrointestinal microbiota of Peromyscus leucopus, reservoir host for agents of Lyme disease and other zoonoses in North America.</title>
        <authorList>
            <person name="Milovic A."/>
            <person name="Bassam K."/>
            <person name="Shao H."/>
            <person name="Chatzistamou I."/>
            <person name="Tufts D.M."/>
            <person name="Diuk-Wasser M."/>
            <person name="Barbour A.G."/>
        </authorList>
    </citation>
    <scope>NUCLEOTIDE SEQUENCE</scope>
    <source>
        <strain evidence="6">LL90</strain>
    </source>
</reference>
<feature type="binding site" evidence="4">
    <location>
        <position position="237"/>
    </location>
    <ligand>
        <name>S-adenosyl-L-methionine</name>
        <dbReference type="ChEBI" id="CHEBI:59789"/>
    </ligand>
</feature>
<comment type="similarity">
    <text evidence="4">Belongs to the class I-like SAM-binding methyltransferase superfamily. RNA M5U methyltransferase family.</text>
</comment>
<evidence type="ECO:0000256" key="4">
    <source>
        <dbReference type="PROSITE-ProRule" id="PRU01024"/>
    </source>
</evidence>
<evidence type="ECO:0000256" key="5">
    <source>
        <dbReference type="PROSITE-ProRule" id="PRU10015"/>
    </source>
</evidence>
<sequence length="380" mass="42167">MSCSFSSVCGGCSFRDLPLIDYQQQKVEQVRAVLRLITRQDFVFNEPVFIQDGSRRRASMAFARRKGKLVLGFNAAQSGEIIDIANCPLLTPQINRNLGFIRRLLEDVTSVDCAEQGRKKARRTFHIEKGDVWITEADNGLDLVLEFPYELNLELRQIIFEAVSAQDEIIRVSHRQSVNHRPETVMEKIKPYLRIAGREVYIPAGTFLQPSKAGEQVLVGLVMKNLEGVAGNIADLFCGVGTFSYALSALPNVTVVAADSSAELLTGFKDSLNRQMISNIEIINRNLFKYPLAGKELYGFSAIVFDPPRAGAKEQVTAIAALENDVKPAKIVAVSCNPHSFVRDADILIGGGYNLKSVTMVDQFIYSKHSELVALFEKDC</sequence>
<dbReference type="GO" id="GO:0070475">
    <property type="term" value="P:rRNA base methylation"/>
    <property type="evidence" value="ECO:0007669"/>
    <property type="project" value="TreeGrafter"/>
</dbReference>